<dbReference type="EMBL" id="JAEPQZ010000009">
    <property type="protein sequence ID" value="KAG2177352.1"/>
    <property type="molecule type" value="Genomic_DNA"/>
</dbReference>
<evidence type="ECO:0000313" key="9">
    <source>
        <dbReference type="Proteomes" id="UP000654370"/>
    </source>
</evidence>
<evidence type="ECO:0000256" key="1">
    <source>
        <dbReference type="ARBA" id="ARBA00004651"/>
    </source>
</evidence>
<keyword evidence="7" id="KW-0472">Membrane</keyword>
<dbReference type="PANTHER" id="PTHR33281:SF19">
    <property type="entry name" value="VOLTAGE-DEPENDENT ANION CHANNEL-FORMING PROTEIN YNEE"/>
    <property type="match status" value="1"/>
</dbReference>
<keyword evidence="4" id="KW-0812">Transmembrane</keyword>
<evidence type="ECO:0000256" key="4">
    <source>
        <dbReference type="ARBA" id="ARBA00022692"/>
    </source>
</evidence>
<dbReference type="InterPro" id="IPR044669">
    <property type="entry name" value="YneE/VCCN1/2-like"/>
</dbReference>
<comment type="caution">
    <text evidence="8">The sequence shown here is derived from an EMBL/GenBank/DDBJ whole genome shotgun (WGS) entry which is preliminary data.</text>
</comment>
<dbReference type="GO" id="GO:0005254">
    <property type="term" value="F:chloride channel activity"/>
    <property type="evidence" value="ECO:0007669"/>
    <property type="project" value="InterPro"/>
</dbReference>
<comment type="subcellular location">
    <subcellularLocation>
        <location evidence="1">Cell membrane</location>
        <topology evidence="1">Multi-pass membrane protein</topology>
    </subcellularLocation>
</comment>
<accession>A0A8H7UDA6</accession>
<keyword evidence="6" id="KW-0406">Ion transport</keyword>
<dbReference type="AlphaFoldDB" id="A0A8H7UDA6"/>
<evidence type="ECO:0008006" key="10">
    <source>
        <dbReference type="Google" id="ProtNLM"/>
    </source>
</evidence>
<protein>
    <recommendedName>
        <fullName evidence="10">Bestrophin homolog</fullName>
    </recommendedName>
</protein>
<dbReference type="Pfam" id="PF25539">
    <property type="entry name" value="Bestrophin_2"/>
    <property type="match status" value="1"/>
</dbReference>
<keyword evidence="9" id="KW-1185">Reference proteome</keyword>
<keyword evidence="3" id="KW-1003">Cell membrane</keyword>
<keyword evidence="2" id="KW-0813">Transport</keyword>
<evidence type="ECO:0000256" key="3">
    <source>
        <dbReference type="ARBA" id="ARBA00022475"/>
    </source>
</evidence>
<keyword evidence="5" id="KW-1133">Transmembrane helix</keyword>
<reference evidence="8" key="1">
    <citation type="submission" date="2020-12" db="EMBL/GenBank/DDBJ databases">
        <title>Metabolic potential, ecology and presence of endohyphal bacteria is reflected in genomic diversity of Mucoromycotina.</title>
        <authorList>
            <person name="Muszewska A."/>
            <person name="Okrasinska A."/>
            <person name="Steczkiewicz K."/>
            <person name="Drgas O."/>
            <person name="Orlowska M."/>
            <person name="Perlinska-Lenart U."/>
            <person name="Aleksandrzak-Piekarczyk T."/>
            <person name="Szatraj K."/>
            <person name="Zielenkiewicz U."/>
            <person name="Pilsyk S."/>
            <person name="Malc E."/>
            <person name="Mieczkowski P."/>
            <person name="Kruszewska J.S."/>
            <person name="Biernat P."/>
            <person name="Pawlowska J."/>
        </authorList>
    </citation>
    <scope>NUCLEOTIDE SEQUENCE</scope>
    <source>
        <strain evidence="8">WA0000067209</strain>
    </source>
</reference>
<evidence type="ECO:0000256" key="7">
    <source>
        <dbReference type="ARBA" id="ARBA00023136"/>
    </source>
</evidence>
<evidence type="ECO:0000256" key="5">
    <source>
        <dbReference type="ARBA" id="ARBA00022989"/>
    </source>
</evidence>
<dbReference type="Proteomes" id="UP000654370">
    <property type="component" value="Unassembled WGS sequence"/>
</dbReference>
<sequence>MWATISTTSRMMMMNLWMNYREDGSDDGAQVKETLMKLIIAYSVALKHYCRDEPGLHHADLALFLPQDFVQTFEGRTPHIAPLEIVKAIHQYVSILEKEGKIDGRTVGSLYSGVNTLMDQISNAERILTPWPLAYTIHLKQIITIYCLALPPQLASNLGWWTVPVTSAAVFTFFGMEAIALEISHPCGYDLNDLPVDKYCAQLKSEMSDMMAEKVYRPNLSKTIPMTKPAL</sequence>
<dbReference type="OrthoDB" id="1368at2759"/>
<dbReference type="PANTHER" id="PTHR33281">
    <property type="entry name" value="UPF0187 PROTEIN YNEE"/>
    <property type="match status" value="1"/>
</dbReference>
<evidence type="ECO:0000313" key="8">
    <source>
        <dbReference type="EMBL" id="KAG2177352.1"/>
    </source>
</evidence>
<evidence type="ECO:0000256" key="6">
    <source>
        <dbReference type="ARBA" id="ARBA00023065"/>
    </source>
</evidence>
<evidence type="ECO:0000256" key="2">
    <source>
        <dbReference type="ARBA" id="ARBA00022448"/>
    </source>
</evidence>
<name>A0A8H7UDA6_MORIS</name>
<gene>
    <name evidence="8" type="ORF">INT43_008009</name>
</gene>
<organism evidence="8 9">
    <name type="scientific">Mortierella isabellina</name>
    <name type="common">Filamentous fungus</name>
    <name type="synonym">Umbelopsis isabellina</name>
    <dbReference type="NCBI Taxonomy" id="91625"/>
    <lineage>
        <taxon>Eukaryota</taxon>
        <taxon>Fungi</taxon>
        <taxon>Fungi incertae sedis</taxon>
        <taxon>Mucoromycota</taxon>
        <taxon>Mucoromycotina</taxon>
        <taxon>Umbelopsidomycetes</taxon>
        <taxon>Umbelopsidales</taxon>
        <taxon>Umbelopsidaceae</taxon>
        <taxon>Umbelopsis</taxon>
    </lineage>
</organism>
<dbReference type="GO" id="GO:0005886">
    <property type="term" value="C:plasma membrane"/>
    <property type="evidence" value="ECO:0007669"/>
    <property type="project" value="UniProtKB-SubCell"/>
</dbReference>
<proteinExistence type="predicted"/>